<sequence>MMWSALNLCNFTMIPGRLDKFMQFMRPMYCRYFKFPIESGIVSIMVPDNSRYLKCFRSHREDGKVLRFTPPRCSTRSLGRSCKKSSS</sequence>
<reference evidence="1" key="2">
    <citation type="journal article" date="2015" name="Data Brief">
        <title>Shoot transcriptome of the giant reed, Arundo donax.</title>
        <authorList>
            <person name="Barrero R.A."/>
            <person name="Guerrero F.D."/>
            <person name="Moolhuijzen P."/>
            <person name="Goolsby J.A."/>
            <person name="Tidwell J."/>
            <person name="Bellgard S.E."/>
            <person name="Bellgard M.I."/>
        </authorList>
    </citation>
    <scope>NUCLEOTIDE SEQUENCE</scope>
    <source>
        <tissue evidence="1">Shoot tissue taken approximately 20 cm above the soil surface</tissue>
    </source>
</reference>
<accession>A0A0A9BMF2</accession>
<proteinExistence type="predicted"/>
<protein>
    <submittedName>
        <fullName evidence="1">Uncharacterized protein</fullName>
    </submittedName>
</protein>
<name>A0A0A9BMF2_ARUDO</name>
<organism evidence="1">
    <name type="scientific">Arundo donax</name>
    <name type="common">Giant reed</name>
    <name type="synonym">Donax arundinaceus</name>
    <dbReference type="NCBI Taxonomy" id="35708"/>
    <lineage>
        <taxon>Eukaryota</taxon>
        <taxon>Viridiplantae</taxon>
        <taxon>Streptophyta</taxon>
        <taxon>Embryophyta</taxon>
        <taxon>Tracheophyta</taxon>
        <taxon>Spermatophyta</taxon>
        <taxon>Magnoliopsida</taxon>
        <taxon>Liliopsida</taxon>
        <taxon>Poales</taxon>
        <taxon>Poaceae</taxon>
        <taxon>PACMAD clade</taxon>
        <taxon>Arundinoideae</taxon>
        <taxon>Arundineae</taxon>
        <taxon>Arundo</taxon>
    </lineage>
</organism>
<dbReference type="EMBL" id="GBRH01234537">
    <property type="protein sequence ID" value="JAD63358.1"/>
    <property type="molecule type" value="Transcribed_RNA"/>
</dbReference>
<reference evidence="1" key="1">
    <citation type="submission" date="2014-09" db="EMBL/GenBank/DDBJ databases">
        <authorList>
            <person name="Magalhaes I.L.F."/>
            <person name="Oliveira U."/>
            <person name="Santos F.R."/>
            <person name="Vidigal T.H.D.A."/>
            <person name="Brescovit A.D."/>
            <person name="Santos A.J."/>
        </authorList>
    </citation>
    <scope>NUCLEOTIDE SEQUENCE</scope>
    <source>
        <tissue evidence="1">Shoot tissue taken approximately 20 cm above the soil surface</tissue>
    </source>
</reference>
<dbReference type="AlphaFoldDB" id="A0A0A9BMF2"/>
<evidence type="ECO:0000313" key="1">
    <source>
        <dbReference type="EMBL" id="JAD63358.1"/>
    </source>
</evidence>